<dbReference type="Proteomes" id="UP001619911">
    <property type="component" value="Unassembled WGS sequence"/>
</dbReference>
<evidence type="ECO:0000256" key="1">
    <source>
        <dbReference type="SAM" id="Coils"/>
    </source>
</evidence>
<keyword evidence="2" id="KW-0378">Hydrolase</keyword>
<keyword evidence="3" id="KW-1185">Reference proteome</keyword>
<reference evidence="2 3" key="1">
    <citation type="submission" date="2023-07" db="EMBL/GenBank/DDBJ databases">
        <title>Bacillus lucianemedeirus sp. nov, a new species isolated from an immunobiological production facility.</title>
        <authorList>
            <person name="Costa L.V."/>
            <person name="Miranda R.V.S.L."/>
            <person name="Brandao M.L.L."/>
            <person name="Reis C.M.F."/>
            <person name="Frazao A.M."/>
            <person name="Cruz F.V."/>
            <person name="Baio P.V.P."/>
            <person name="Veras J.F.C."/>
            <person name="Ramos J.N."/>
            <person name="Vieira V."/>
        </authorList>
    </citation>
    <scope>NUCLEOTIDE SEQUENCE [LARGE SCALE GENOMIC DNA]</scope>
    <source>
        <strain evidence="2 3">B190/17</strain>
    </source>
</reference>
<evidence type="ECO:0000313" key="3">
    <source>
        <dbReference type="Proteomes" id="UP001619911"/>
    </source>
</evidence>
<keyword evidence="2" id="KW-0645">Protease</keyword>
<accession>A0ABW8IAE4</accession>
<gene>
    <name evidence="2" type="ORF">QYG89_12465</name>
</gene>
<proteinExistence type="predicted"/>
<dbReference type="RefSeq" id="WP_404317827.1">
    <property type="nucleotide sequence ID" value="NZ_JAUIYO010000011.1"/>
</dbReference>
<sequence>MNAQKIEAEINQLKTDLSFLQKRLKMIQENCEHQFKGNQYYETCIKCKKVNVLYY</sequence>
<dbReference type="GO" id="GO:0008233">
    <property type="term" value="F:peptidase activity"/>
    <property type="evidence" value="ECO:0007669"/>
    <property type="project" value="UniProtKB-KW"/>
</dbReference>
<organism evidence="2 3">
    <name type="scientific">Bacillus lumedeiriae</name>
    <dbReference type="NCBI Taxonomy" id="3058829"/>
    <lineage>
        <taxon>Bacteria</taxon>
        <taxon>Bacillati</taxon>
        <taxon>Bacillota</taxon>
        <taxon>Bacilli</taxon>
        <taxon>Bacillales</taxon>
        <taxon>Bacillaceae</taxon>
        <taxon>Bacillus</taxon>
    </lineage>
</organism>
<protein>
    <submittedName>
        <fullName evidence="2">Serine protease</fullName>
    </submittedName>
</protein>
<dbReference type="GO" id="GO:0006508">
    <property type="term" value="P:proteolysis"/>
    <property type="evidence" value="ECO:0007669"/>
    <property type="project" value="UniProtKB-KW"/>
</dbReference>
<comment type="caution">
    <text evidence="2">The sequence shown here is derived from an EMBL/GenBank/DDBJ whole genome shotgun (WGS) entry which is preliminary data.</text>
</comment>
<evidence type="ECO:0000313" key="2">
    <source>
        <dbReference type="EMBL" id="MFK2826467.1"/>
    </source>
</evidence>
<keyword evidence="1" id="KW-0175">Coiled coil</keyword>
<feature type="coiled-coil region" evidence="1">
    <location>
        <begin position="3"/>
        <end position="30"/>
    </location>
</feature>
<name>A0ABW8IAE4_9BACI</name>
<dbReference type="EMBL" id="JAUIYO010000011">
    <property type="protein sequence ID" value="MFK2826467.1"/>
    <property type="molecule type" value="Genomic_DNA"/>
</dbReference>